<dbReference type="HOGENOM" id="CLU_013173_1_1_1"/>
<dbReference type="GO" id="GO:0046872">
    <property type="term" value="F:metal ion binding"/>
    <property type="evidence" value="ECO:0007669"/>
    <property type="project" value="UniProtKB-KW"/>
</dbReference>
<dbReference type="Pfam" id="PF00481">
    <property type="entry name" value="PP2C"/>
    <property type="match status" value="1"/>
</dbReference>
<dbReference type="InterPro" id="IPR015655">
    <property type="entry name" value="PP2C"/>
</dbReference>
<dbReference type="GO" id="GO:0004722">
    <property type="term" value="F:protein serine/threonine phosphatase activity"/>
    <property type="evidence" value="ECO:0007669"/>
    <property type="project" value="InterPro"/>
</dbReference>
<reference evidence="7" key="2">
    <citation type="submission" date="2011-02" db="EMBL/GenBank/DDBJ databases">
        <authorList>
            <person name="MacLean D."/>
        </authorList>
    </citation>
    <scope>NUCLEOTIDE SEQUENCE</scope>
</reference>
<dbReference type="PROSITE" id="PS51746">
    <property type="entry name" value="PPM_2"/>
    <property type="match status" value="1"/>
</dbReference>
<evidence type="ECO:0000259" key="6">
    <source>
        <dbReference type="PROSITE" id="PS51746"/>
    </source>
</evidence>
<evidence type="ECO:0000256" key="1">
    <source>
        <dbReference type="ARBA" id="ARBA00004170"/>
    </source>
</evidence>
<reference evidence="7" key="1">
    <citation type="journal article" date="2011" name="PLoS Biol.">
        <title>Gene gain and loss during evolution of obligate parasitism in the white rust pathogen of Arabidopsis thaliana.</title>
        <authorList>
            <person name="Kemen E."/>
            <person name="Gardiner A."/>
            <person name="Schultz-Larsen T."/>
            <person name="Kemen A.C."/>
            <person name="Balmuth A.L."/>
            <person name="Robert-Seilaniantz A."/>
            <person name="Bailey K."/>
            <person name="Holub E."/>
            <person name="Studholme D.J."/>
            <person name="Maclean D."/>
            <person name="Jones J.D."/>
        </authorList>
    </citation>
    <scope>NUCLEOTIDE SEQUENCE</scope>
</reference>
<accession>F0WIA4</accession>
<dbReference type="PANTHER" id="PTHR47992">
    <property type="entry name" value="PROTEIN PHOSPHATASE"/>
    <property type="match status" value="1"/>
</dbReference>
<evidence type="ECO:0000256" key="4">
    <source>
        <dbReference type="ARBA" id="ARBA00022912"/>
    </source>
</evidence>
<dbReference type="PROSITE" id="PS01032">
    <property type="entry name" value="PPM_1"/>
    <property type="match status" value="1"/>
</dbReference>
<evidence type="ECO:0000256" key="5">
    <source>
        <dbReference type="RuleBase" id="RU003465"/>
    </source>
</evidence>
<comment type="subcellular location">
    <subcellularLocation>
        <location evidence="1">Membrane</location>
        <topology evidence="1">Peripheral membrane protein</topology>
    </subcellularLocation>
</comment>
<dbReference type="SUPFAM" id="SSF81606">
    <property type="entry name" value="PP2C-like"/>
    <property type="match status" value="1"/>
</dbReference>
<dbReference type="InterPro" id="IPR000222">
    <property type="entry name" value="PP2C_BS"/>
</dbReference>
<protein>
    <submittedName>
        <fullName evidence="7">Protein phosphatase 2C putative</fullName>
    </submittedName>
</protein>
<keyword evidence="4 5" id="KW-0904">Protein phosphatase</keyword>
<evidence type="ECO:0000256" key="3">
    <source>
        <dbReference type="ARBA" id="ARBA00022801"/>
    </source>
</evidence>
<dbReference type="Gene3D" id="3.60.40.10">
    <property type="entry name" value="PPM-type phosphatase domain"/>
    <property type="match status" value="1"/>
</dbReference>
<feature type="domain" description="PPM-type phosphatase" evidence="6">
    <location>
        <begin position="11"/>
        <end position="263"/>
    </location>
</feature>
<dbReference type="SMART" id="SM00332">
    <property type="entry name" value="PP2Cc"/>
    <property type="match status" value="1"/>
</dbReference>
<dbReference type="InterPro" id="IPR001932">
    <property type="entry name" value="PPM-type_phosphatase-like_dom"/>
</dbReference>
<name>F0WIA4_9STRA</name>
<keyword evidence="3 5" id="KW-0378">Hydrolase</keyword>
<sequence length="263" mass="29499">MPSMNCCDLVSYHEELNPRHRKTMEDRIKIIDGFMGNSNEGFFSVYDGHGGMEVAAFLQQNLHQEIVKELSIQESDCTVENKLERAYIVTDVMCCKSVAGFAGSTAITVLLLENEEHKKTLYTSNVGDSRAVISHRGKASRLSVDHVATQPQEVDRIVKRGGFVMHDRVLGVLAVSRSFGDRTFKDYVVAQPNTSVKTLEPAEDYPFLVIGCDGLWNEFDDQEIIDFVSKIEHSEREIAAKMLTDLVLEKDGDDNITAVVIFF</sequence>
<dbReference type="InterPro" id="IPR036457">
    <property type="entry name" value="PPM-type-like_dom_sf"/>
</dbReference>
<proteinExistence type="inferred from homology"/>
<dbReference type="CDD" id="cd00143">
    <property type="entry name" value="PP2Cc"/>
    <property type="match status" value="1"/>
</dbReference>
<gene>
    <name evidence="7" type="primary">AlNc14C108G6308</name>
    <name evidence="7" type="ORF">ALNC14_071260</name>
</gene>
<comment type="similarity">
    <text evidence="5">Belongs to the PP2C family.</text>
</comment>
<keyword evidence="2" id="KW-0479">Metal-binding</keyword>
<dbReference type="AlphaFoldDB" id="F0WIA4"/>
<organism evidence="7">
    <name type="scientific">Albugo laibachii Nc14</name>
    <dbReference type="NCBI Taxonomy" id="890382"/>
    <lineage>
        <taxon>Eukaryota</taxon>
        <taxon>Sar</taxon>
        <taxon>Stramenopiles</taxon>
        <taxon>Oomycota</taxon>
        <taxon>Peronosporomycetes</taxon>
        <taxon>Albuginales</taxon>
        <taxon>Albuginaceae</taxon>
        <taxon>Albugo</taxon>
    </lineage>
</organism>
<dbReference type="EMBL" id="FR824153">
    <property type="protein sequence ID" value="CCA20983.1"/>
    <property type="molecule type" value="Genomic_DNA"/>
</dbReference>
<evidence type="ECO:0000313" key="7">
    <source>
        <dbReference type="EMBL" id="CCA20983.1"/>
    </source>
</evidence>
<dbReference type="GO" id="GO:0016020">
    <property type="term" value="C:membrane"/>
    <property type="evidence" value="ECO:0007669"/>
    <property type="project" value="UniProtKB-SubCell"/>
</dbReference>
<evidence type="ECO:0000256" key="2">
    <source>
        <dbReference type="ARBA" id="ARBA00022723"/>
    </source>
</evidence>